<dbReference type="InterPro" id="IPR014988">
    <property type="entry name" value="Uncharacterised_YqcI/YcgG"/>
</dbReference>
<keyword evidence="2" id="KW-1185">Reference proteome</keyword>
<dbReference type="OrthoDB" id="283514at2"/>
<name>A0A2Z4LNZ9_9FLAO</name>
<dbReference type="Proteomes" id="UP000248536">
    <property type="component" value="Chromosome"/>
</dbReference>
<dbReference type="PANTHER" id="PTHR40045:SF1">
    <property type="entry name" value="YQCI_YCGG FAMILY PROTEIN"/>
    <property type="match status" value="1"/>
</dbReference>
<gene>
    <name evidence="1" type="ORF">HME9304_00251</name>
</gene>
<evidence type="ECO:0000313" key="1">
    <source>
        <dbReference type="EMBL" id="AWX43264.1"/>
    </source>
</evidence>
<evidence type="ECO:0000313" key="2">
    <source>
        <dbReference type="Proteomes" id="UP000248536"/>
    </source>
</evidence>
<proteinExistence type="predicted"/>
<dbReference type="KEGG" id="spon:HME9304_00251"/>
<protein>
    <recommendedName>
        <fullName evidence="3">YqcI/YcgG family protein</fullName>
    </recommendedName>
</protein>
<organism evidence="1 2">
    <name type="scientific">Flagellimonas maritima</name>
    <dbReference type="NCBI Taxonomy" id="1383885"/>
    <lineage>
        <taxon>Bacteria</taxon>
        <taxon>Pseudomonadati</taxon>
        <taxon>Bacteroidota</taxon>
        <taxon>Flavobacteriia</taxon>
        <taxon>Flavobacteriales</taxon>
        <taxon>Flavobacteriaceae</taxon>
        <taxon>Flagellimonas</taxon>
    </lineage>
</organism>
<dbReference type="RefSeq" id="WP_112376858.1">
    <property type="nucleotide sequence ID" value="NZ_CP030104.1"/>
</dbReference>
<dbReference type="NCBIfam" id="NF041366">
    <property type="entry name" value="GntA_guanitoxin"/>
    <property type="match status" value="1"/>
</dbReference>
<sequence length="256" mass="29794">MNDKLANNINDVATIDRILEEDRYHAYLLHDDLKSKKYKKFWNCHLRFRNFILQEGYPCIGAQTAMNAKSYAMGIFDTMGATQTVEDLAIGLNKYIEEMSERPSDFFTYIAIFKEQPLQTEMEFEKSLWEILGKLNVEDSKNHDWSPEVDDDPSSPNFSFSFANKAFYIVGMHPHSSRTSRRIGMTAMAFNLHSQFENLRKKGRYQRIKNVIRNNELSFSGSINPMLNDFGEGLEAPQYSGRKVDQNWKCPFLNHK</sequence>
<evidence type="ECO:0008006" key="3">
    <source>
        <dbReference type="Google" id="ProtNLM"/>
    </source>
</evidence>
<dbReference type="EMBL" id="CP030104">
    <property type="protein sequence ID" value="AWX43264.1"/>
    <property type="molecule type" value="Genomic_DNA"/>
</dbReference>
<dbReference type="PANTHER" id="PTHR40045">
    <property type="entry name" value="YCGG FAMILY PROTEIN"/>
    <property type="match status" value="1"/>
</dbReference>
<dbReference type="AlphaFoldDB" id="A0A2Z4LNZ9"/>
<accession>A0A2Z4LNZ9</accession>
<reference evidence="1 2" key="1">
    <citation type="submission" date="2018-06" db="EMBL/GenBank/DDBJ databases">
        <title>Spongiibacterium sp. HME9304 Genome sequencing and assembly.</title>
        <authorList>
            <person name="Kang H."/>
            <person name="Kim H."/>
            <person name="Joh K."/>
        </authorList>
    </citation>
    <scope>NUCLEOTIDE SEQUENCE [LARGE SCALE GENOMIC DNA]</scope>
    <source>
        <strain evidence="1 2">HME9304</strain>
    </source>
</reference>
<dbReference type="Pfam" id="PF08892">
    <property type="entry name" value="YqcI_YcgG"/>
    <property type="match status" value="1"/>
</dbReference>